<dbReference type="PROSITE" id="PS50234">
    <property type="entry name" value="VWFA"/>
    <property type="match status" value="1"/>
</dbReference>
<proteinExistence type="predicted"/>
<dbReference type="SUPFAM" id="SSF53300">
    <property type="entry name" value="vWA-like"/>
    <property type="match status" value="1"/>
</dbReference>
<dbReference type="Gene3D" id="3.40.50.410">
    <property type="entry name" value="von Willebrand factor, type A domain"/>
    <property type="match status" value="1"/>
</dbReference>
<dbReference type="InterPro" id="IPR002035">
    <property type="entry name" value="VWF_A"/>
</dbReference>
<dbReference type="CDD" id="cd00198">
    <property type="entry name" value="vWFA"/>
    <property type="match status" value="1"/>
</dbReference>
<accession>A0A7S0AAC3</accession>
<gene>
    <name evidence="2" type="ORF">PBAH0796_LOCUS12624</name>
</gene>
<evidence type="ECO:0000259" key="1">
    <source>
        <dbReference type="PROSITE" id="PS50234"/>
    </source>
</evidence>
<dbReference type="AlphaFoldDB" id="A0A7S0AAC3"/>
<reference evidence="2" key="1">
    <citation type="submission" date="2021-01" db="EMBL/GenBank/DDBJ databases">
        <authorList>
            <person name="Corre E."/>
            <person name="Pelletier E."/>
            <person name="Niang G."/>
            <person name="Scheremetjew M."/>
            <person name="Finn R."/>
            <person name="Kale V."/>
            <person name="Holt S."/>
            <person name="Cochrane G."/>
            <person name="Meng A."/>
            <person name="Brown T."/>
            <person name="Cohen L."/>
        </authorList>
    </citation>
    <scope>NUCLEOTIDE SEQUENCE</scope>
    <source>
        <strain evidence="2">Pbaha01</strain>
    </source>
</reference>
<sequence>MPGGVGRCSPLGPGRWLLEVPMPALRDVGALALRTAFHFCLDNSFSMGRSSAEARDCFAQLAAHATEPRSLTAFANRAEVLGSSLMGPAAIRGLLLPPQGQTDISSGVQQSMELIVGREAAEPGAVHHVLFLLSDGQHNVGPGPAQTFSKLARRVRSQAPQLRLSMVVIGISASSKTCDGMLGRAELEIVPLYGLEPIYFADSARDMCDVLRALEVGIRSLAGGRVVRLGLPAAAAREGFVRVPGEEPAHSLEAFGSQDSNLSVAVRADTAPRALLLDGEEVALAESSLECATALAVIQSLIGALRERRIGSLSFNGQAAFDFLDPCIRTVADFQEACQVRSLEASTTGPAARLQRHKAMSAAQHDTRRLRNQLQEALAFHSNDSAEQARFLTGAGKKYGAQALRRAAAAGAGAGGFDALVEAVASTARRLRPALRRDLLRCAARLPPRKRASVAAALSSKGWSAGDLREVLRHPEAADAEACSSGAASLLDDGALVEALRKVGGSLAAPVSYLSLLSQWEQLAEWVAHAEDPAQVRAAGVTTEYELLMYVGMLGFPIKVGRGAATQMDPFQMSISTVKAAPADTVSLCAALQAEQTVSAPEGGNVADLLLLVDPDCPEASHEALKCRLFDMYVSVVLCRDLHMYAGLPMRIALHAHALAAVVGSEAPVEAELDIALHVCYSVRMVWQDFPDHRQNYDVLLGRLRDWEELTAADGVSEPAQLVLALVALCDEDGAEHALAPPAALMMVNETLSRRARHRFKSKAGGEEHMAKIMAAQCVRGFLGITDNSAPEAREMDEPEPPRPVVESACRRDVILDSSTFGFVPWVQEAAAPVLRALGFAASLREALVLRGGGWPRLEADMEAGRGAYADVLQRLHSHKAVVDLSRACDFDAGALERTCAAMAAQAMLCSCSSDRRNLPDVREADTLSQIAVRLRMDTYAGRVAAKLQDWRAVALDVTSARARAADIGQFSSMLGSHAHGLTKGAFWSLWEAARSDGFGGEKVRAFLERANNCFANKYGSPDCAVNRGR</sequence>
<dbReference type="EMBL" id="HBEG01020932">
    <property type="protein sequence ID" value="CAD8357257.1"/>
    <property type="molecule type" value="Transcribed_RNA"/>
</dbReference>
<evidence type="ECO:0000313" key="2">
    <source>
        <dbReference type="EMBL" id="CAD8357257.1"/>
    </source>
</evidence>
<organism evidence="2">
    <name type="scientific">Pyrodinium bahamense</name>
    <dbReference type="NCBI Taxonomy" id="73915"/>
    <lineage>
        <taxon>Eukaryota</taxon>
        <taxon>Sar</taxon>
        <taxon>Alveolata</taxon>
        <taxon>Dinophyceae</taxon>
        <taxon>Gonyaulacales</taxon>
        <taxon>Pyrocystaceae</taxon>
        <taxon>Pyrodinium</taxon>
    </lineage>
</organism>
<feature type="domain" description="VWFA" evidence="1">
    <location>
        <begin position="90"/>
        <end position="214"/>
    </location>
</feature>
<name>A0A7S0AAC3_9DINO</name>
<protein>
    <recommendedName>
        <fullName evidence="1">VWFA domain-containing protein</fullName>
    </recommendedName>
</protein>
<dbReference type="InterPro" id="IPR036465">
    <property type="entry name" value="vWFA_dom_sf"/>
</dbReference>